<dbReference type="RefSeq" id="WP_024500325.1">
    <property type="nucleotide sequence ID" value="NZ_CP091855.1"/>
</dbReference>
<evidence type="ECO:0000256" key="2">
    <source>
        <dbReference type="SAM" id="Phobius"/>
    </source>
</evidence>
<feature type="compositionally biased region" description="Low complexity" evidence="1">
    <location>
        <begin position="254"/>
        <end position="273"/>
    </location>
</feature>
<accession>A0AAE4R1X5</accession>
<dbReference type="EMBL" id="JAWLKH010000002">
    <property type="protein sequence ID" value="MDV6310911.1"/>
    <property type="molecule type" value="Genomic_DNA"/>
</dbReference>
<keyword evidence="2" id="KW-0472">Membrane</keyword>
<dbReference type="Gene3D" id="6.10.250.1300">
    <property type="match status" value="1"/>
</dbReference>
<feature type="compositionally biased region" description="Low complexity" evidence="1">
    <location>
        <begin position="305"/>
        <end position="338"/>
    </location>
</feature>
<dbReference type="Proteomes" id="UP001185922">
    <property type="component" value="Unassembled WGS sequence"/>
</dbReference>
<protein>
    <submittedName>
        <fullName evidence="4">Anti-sigma-D factor RsdA</fullName>
    </submittedName>
</protein>
<sequence>MSGESDWRDRRFVHGREHLGRPGQPSSRGRGPGPSGPSTGGPAAGGPATGGDALGHEAGAIGAESLDIAEVGFDENFLDALSHDVPVPTRDSTEYQLAELLSGWRNEVVSTPVPQLVSVDDVERAIASTERASRGRRMVRHLRVVSGAAAIVIVAAAGLTVLSEGSQPGDPLWGVKQVVFAEAASETQAAHDVRADLERAEAAIAAGDTQAAASFIAKAQSSMGPMRDKDSREEMSDWMNRLRAGVGLPPTRDATSSAGQSESAATESGATTTNPDVRNRTDQRSPSDSSVTTTPTTEVPPPAEEPGQTEEPSQSAPPSEPTTGPTEPTTSSSVSRTPADFPAFPWTPPPGVDASDGRPR</sequence>
<reference evidence="4" key="1">
    <citation type="submission" date="2023-10" db="EMBL/GenBank/DDBJ databases">
        <title>Development of a sustainable strategy for remediation of hydrocarbon-contaminated territories based on the waste exchange concept.</title>
        <authorList>
            <person name="Krivoruchko A."/>
        </authorList>
    </citation>
    <scope>NUCLEOTIDE SEQUENCE</scope>
    <source>
        <strain evidence="4">IEGM 1279</strain>
    </source>
</reference>
<feature type="transmembrane region" description="Helical" evidence="2">
    <location>
        <begin position="141"/>
        <end position="162"/>
    </location>
</feature>
<comment type="caution">
    <text evidence="4">The sequence shown here is derived from an EMBL/GenBank/DDBJ whole genome shotgun (WGS) entry which is preliminary data.</text>
</comment>
<feature type="region of interest" description="Disordered" evidence="1">
    <location>
        <begin position="1"/>
        <end position="56"/>
    </location>
</feature>
<dbReference type="InterPro" id="IPR031928">
    <property type="entry name" value="RsdA_SigD-bd"/>
</dbReference>
<evidence type="ECO:0000256" key="1">
    <source>
        <dbReference type="SAM" id="MobiDB-lite"/>
    </source>
</evidence>
<gene>
    <name evidence="4" type="ORF">R3Q15_03170</name>
</gene>
<organism evidence="4 5">
    <name type="scientific">Gordonia amicalis</name>
    <dbReference type="NCBI Taxonomy" id="89053"/>
    <lineage>
        <taxon>Bacteria</taxon>
        <taxon>Bacillati</taxon>
        <taxon>Actinomycetota</taxon>
        <taxon>Actinomycetes</taxon>
        <taxon>Mycobacteriales</taxon>
        <taxon>Gordoniaceae</taxon>
        <taxon>Gordonia</taxon>
    </lineage>
</organism>
<feature type="domain" description="Anti-sigma-D factor RsdA sigma factor binding region" evidence="3">
    <location>
        <begin position="67"/>
        <end position="112"/>
    </location>
</feature>
<dbReference type="Pfam" id="PF16751">
    <property type="entry name" value="RsdA_SigD_bd"/>
    <property type="match status" value="1"/>
</dbReference>
<name>A0AAE4R1X5_9ACTN</name>
<feature type="compositionally biased region" description="Gly residues" evidence="1">
    <location>
        <begin position="30"/>
        <end position="53"/>
    </location>
</feature>
<evidence type="ECO:0000313" key="5">
    <source>
        <dbReference type="Proteomes" id="UP001185922"/>
    </source>
</evidence>
<keyword evidence="2" id="KW-0812">Transmembrane</keyword>
<keyword evidence="2" id="KW-1133">Transmembrane helix</keyword>
<dbReference type="GeneID" id="77172089"/>
<evidence type="ECO:0000313" key="4">
    <source>
        <dbReference type="EMBL" id="MDV6310911.1"/>
    </source>
</evidence>
<dbReference type="AlphaFoldDB" id="A0AAE4R1X5"/>
<proteinExistence type="predicted"/>
<evidence type="ECO:0000259" key="3">
    <source>
        <dbReference type="Pfam" id="PF16751"/>
    </source>
</evidence>
<feature type="compositionally biased region" description="Basic and acidic residues" evidence="1">
    <location>
        <begin position="1"/>
        <end position="20"/>
    </location>
</feature>
<feature type="region of interest" description="Disordered" evidence="1">
    <location>
        <begin position="244"/>
        <end position="360"/>
    </location>
</feature>